<accession>A0ABS2N9X0</accession>
<keyword evidence="2" id="KW-1185">Reference proteome</keyword>
<dbReference type="Proteomes" id="UP001646157">
    <property type="component" value="Unassembled WGS sequence"/>
</dbReference>
<organism evidence="1 2">
    <name type="scientific">Rossellomorea pakistanensis</name>
    <dbReference type="NCBI Taxonomy" id="992288"/>
    <lineage>
        <taxon>Bacteria</taxon>
        <taxon>Bacillati</taxon>
        <taxon>Bacillota</taxon>
        <taxon>Bacilli</taxon>
        <taxon>Bacillales</taxon>
        <taxon>Bacillaceae</taxon>
        <taxon>Rossellomorea</taxon>
    </lineage>
</organism>
<sequence length="59" mass="7157">MPSAFRELHEWDANHFTQYAAIPYYMIKYIPFNDIDVIKQMSEMFKVSPELCEERLKQI</sequence>
<reference evidence="1 2" key="1">
    <citation type="submission" date="2021-01" db="EMBL/GenBank/DDBJ databases">
        <title>Genomic Encyclopedia of Type Strains, Phase IV (KMG-IV): sequencing the most valuable type-strain genomes for metagenomic binning, comparative biology and taxonomic classification.</title>
        <authorList>
            <person name="Goeker M."/>
        </authorList>
    </citation>
    <scope>NUCLEOTIDE SEQUENCE [LARGE SCALE GENOMIC DNA]</scope>
    <source>
        <strain evidence="1 2">DSM 24834</strain>
    </source>
</reference>
<dbReference type="EMBL" id="JAFBDZ010000001">
    <property type="protein sequence ID" value="MBM7584654.1"/>
    <property type="molecule type" value="Genomic_DNA"/>
</dbReference>
<evidence type="ECO:0000313" key="1">
    <source>
        <dbReference type="EMBL" id="MBM7584654.1"/>
    </source>
</evidence>
<proteinExistence type="predicted"/>
<evidence type="ECO:0000313" key="2">
    <source>
        <dbReference type="Proteomes" id="UP001646157"/>
    </source>
</evidence>
<dbReference type="RefSeq" id="WP_239587396.1">
    <property type="nucleotide sequence ID" value="NZ_JAFBDZ010000001.1"/>
</dbReference>
<protein>
    <submittedName>
        <fullName evidence="1">Uncharacterized protein</fullName>
    </submittedName>
</protein>
<name>A0ABS2N9X0_9BACI</name>
<gene>
    <name evidence="1" type="ORF">JOC86_001191</name>
</gene>
<comment type="caution">
    <text evidence="1">The sequence shown here is derived from an EMBL/GenBank/DDBJ whole genome shotgun (WGS) entry which is preliminary data.</text>
</comment>